<dbReference type="EMBL" id="JAEDAF010000012">
    <property type="protein sequence ID" value="MBH8581085.1"/>
    <property type="molecule type" value="Genomic_DNA"/>
</dbReference>
<reference evidence="3 4" key="1">
    <citation type="submission" date="2020-12" db="EMBL/GenBank/DDBJ databases">
        <title>Draft genome sequence of Halomonas pacifica strain CARE-V15.</title>
        <authorList>
            <person name="Vignesh N."/>
            <person name="Thabitha A."/>
            <person name="Saravanan R."/>
            <person name="Manigandan V."/>
        </authorList>
    </citation>
    <scope>NUCLEOTIDE SEQUENCE [LARGE SCALE GENOMIC DNA]</scope>
    <source>
        <strain evidence="3 4">CARE-V15</strain>
    </source>
</reference>
<comment type="caution">
    <text evidence="3">The sequence shown here is derived from an EMBL/GenBank/DDBJ whole genome shotgun (WGS) entry which is preliminary data.</text>
</comment>
<accession>A0ABD4L328</accession>
<dbReference type="RefSeq" id="WP_198058106.1">
    <property type="nucleotide sequence ID" value="NZ_JAEDAF010000012.1"/>
</dbReference>
<evidence type="ECO:0000313" key="3">
    <source>
        <dbReference type="EMBL" id="MBH8581085.1"/>
    </source>
</evidence>
<comment type="similarity">
    <text evidence="1 2">Belongs to the UPF0125 (RnfH) family.</text>
</comment>
<dbReference type="InterPro" id="IPR037021">
    <property type="entry name" value="RnfH_sf"/>
</dbReference>
<gene>
    <name evidence="3" type="ORF">I7V36_13350</name>
</gene>
<evidence type="ECO:0000256" key="2">
    <source>
        <dbReference type="HAMAP-Rule" id="MF_00460"/>
    </source>
</evidence>
<dbReference type="PANTHER" id="PTHR37483:SF1">
    <property type="entry name" value="UPF0125 PROTEIN RATB"/>
    <property type="match status" value="1"/>
</dbReference>
<proteinExistence type="inferred from homology"/>
<dbReference type="Gene3D" id="3.10.20.280">
    <property type="entry name" value="RnfH-like"/>
    <property type="match status" value="1"/>
</dbReference>
<protein>
    <recommendedName>
        <fullName evidence="2">UPF0125 protein I7V36_13350</fullName>
    </recommendedName>
</protein>
<dbReference type="InterPro" id="IPR016155">
    <property type="entry name" value="Mopterin_synth/thiamin_S_b"/>
</dbReference>
<sequence>MAATESLSIEVAFALPEKQRIVALDVAPGTTPRQAVRLSRIHEQFPELPAETFEAAPLGIFGKALRDPEAHALREGDRVEIYRPLQIDPKAARRQRAAGG</sequence>
<dbReference type="NCBIfam" id="NF002490">
    <property type="entry name" value="PRK01777.1"/>
    <property type="match status" value="1"/>
</dbReference>
<dbReference type="Proteomes" id="UP000651738">
    <property type="component" value="Unassembled WGS sequence"/>
</dbReference>
<evidence type="ECO:0000256" key="1">
    <source>
        <dbReference type="ARBA" id="ARBA00010645"/>
    </source>
</evidence>
<dbReference type="AlphaFoldDB" id="A0ABD4L328"/>
<evidence type="ECO:0000313" key="4">
    <source>
        <dbReference type="Proteomes" id="UP000651738"/>
    </source>
</evidence>
<dbReference type="InterPro" id="IPR005346">
    <property type="entry name" value="RnfH"/>
</dbReference>
<organism evidence="3 4">
    <name type="scientific">Bisbaumannia pacifica</name>
    <dbReference type="NCBI Taxonomy" id="77098"/>
    <lineage>
        <taxon>Bacteria</taxon>
        <taxon>Pseudomonadati</taxon>
        <taxon>Pseudomonadota</taxon>
        <taxon>Gammaproteobacteria</taxon>
        <taxon>Oceanospirillales</taxon>
        <taxon>Halomonadaceae</taxon>
        <taxon>Bisbaumannia</taxon>
    </lineage>
</organism>
<name>A0ABD4L328_9GAMM</name>
<dbReference type="Pfam" id="PF03658">
    <property type="entry name" value="Ub-RnfH"/>
    <property type="match status" value="1"/>
</dbReference>
<dbReference type="HAMAP" id="MF_00460">
    <property type="entry name" value="UPF0125_RnfH"/>
    <property type="match status" value="1"/>
</dbReference>
<dbReference type="PANTHER" id="PTHR37483">
    <property type="entry name" value="UPF0125 PROTEIN RATB"/>
    <property type="match status" value="1"/>
</dbReference>
<dbReference type="SUPFAM" id="SSF54285">
    <property type="entry name" value="MoaD/ThiS"/>
    <property type="match status" value="1"/>
</dbReference>